<sequence>MTTGRLTNRAAAVEDEDGVMFGTGTVGVVDIAETTVGTMVVGNLENIVIWMVAVLLHQHSGIDTMDKYGTGAGVGVGARVAAAAGTTPTLQRLCETLAHKTTATCLAFPCSHVSSHPPSTTARNESLVQSAQCTVLAQHQLARRRQHRTASSPACTHSFSPSWPPPA</sequence>
<feature type="non-terminal residue" evidence="2">
    <location>
        <position position="167"/>
    </location>
</feature>
<name>A0A1Y2HH95_9FUNG</name>
<keyword evidence="3" id="KW-1185">Reference proteome</keyword>
<feature type="compositionally biased region" description="Polar residues" evidence="1">
    <location>
        <begin position="149"/>
        <end position="161"/>
    </location>
</feature>
<evidence type="ECO:0000256" key="1">
    <source>
        <dbReference type="SAM" id="MobiDB-lite"/>
    </source>
</evidence>
<feature type="region of interest" description="Disordered" evidence="1">
    <location>
        <begin position="146"/>
        <end position="167"/>
    </location>
</feature>
<comment type="caution">
    <text evidence="2">The sequence shown here is derived from an EMBL/GenBank/DDBJ whole genome shotgun (WGS) entry which is preliminary data.</text>
</comment>
<organism evidence="2 3">
    <name type="scientific">Catenaria anguillulae PL171</name>
    <dbReference type="NCBI Taxonomy" id="765915"/>
    <lineage>
        <taxon>Eukaryota</taxon>
        <taxon>Fungi</taxon>
        <taxon>Fungi incertae sedis</taxon>
        <taxon>Blastocladiomycota</taxon>
        <taxon>Blastocladiomycetes</taxon>
        <taxon>Blastocladiales</taxon>
        <taxon>Catenariaceae</taxon>
        <taxon>Catenaria</taxon>
    </lineage>
</organism>
<gene>
    <name evidence="2" type="ORF">BCR44DRAFT_1437393</name>
</gene>
<dbReference type="EMBL" id="MCFL01000032">
    <property type="protein sequence ID" value="ORZ33968.1"/>
    <property type="molecule type" value="Genomic_DNA"/>
</dbReference>
<protein>
    <submittedName>
        <fullName evidence="2">Uncharacterized protein</fullName>
    </submittedName>
</protein>
<accession>A0A1Y2HH95</accession>
<dbReference type="AlphaFoldDB" id="A0A1Y2HH95"/>
<evidence type="ECO:0000313" key="2">
    <source>
        <dbReference type="EMBL" id="ORZ33968.1"/>
    </source>
</evidence>
<proteinExistence type="predicted"/>
<evidence type="ECO:0000313" key="3">
    <source>
        <dbReference type="Proteomes" id="UP000193411"/>
    </source>
</evidence>
<dbReference type="Proteomes" id="UP000193411">
    <property type="component" value="Unassembled WGS sequence"/>
</dbReference>
<reference evidence="2 3" key="1">
    <citation type="submission" date="2016-07" db="EMBL/GenBank/DDBJ databases">
        <title>Pervasive Adenine N6-methylation of Active Genes in Fungi.</title>
        <authorList>
            <consortium name="DOE Joint Genome Institute"/>
            <person name="Mondo S.J."/>
            <person name="Dannebaum R.O."/>
            <person name="Kuo R.C."/>
            <person name="Labutti K."/>
            <person name="Haridas S."/>
            <person name="Kuo A."/>
            <person name="Salamov A."/>
            <person name="Ahrendt S.R."/>
            <person name="Lipzen A."/>
            <person name="Sullivan W."/>
            <person name="Andreopoulos W.B."/>
            <person name="Clum A."/>
            <person name="Lindquist E."/>
            <person name="Daum C."/>
            <person name="Ramamoorthy G.K."/>
            <person name="Gryganskyi A."/>
            <person name="Culley D."/>
            <person name="Magnuson J.K."/>
            <person name="James T.Y."/>
            <person name="O'Malley M.A."/>
            <person name="Stajich J.E."/>
            <person name="Spatafora J.W."/>
            <person name="Visel A."/>
            <person name="Grigoriev I.V."/>
        </authorList>
    </citation>
    <scope>NUCLEOTIDE SEQUENCE [LARGE SCALE GENOMIC DNA]</scope>
    <source>
        <strain evidence="2 3">PL171</strain>
    </source>
</reference>